<dbReference type="EMBL" id="JACCFK010000001">
    <property type="protein sequence ID" value="NYI88819.1"/>
    <property type="molecule type" value="Genomic_DNA"/>
</dbReference>
<dbReference type="PANTHER" id="PTHR43537:SF5">
    <property type="entry name" value="UXU OPERON TRANSCRIPTIONAL REGULATOR"/>
    <property type="match status" value="1"/>
</dbReference>
<dbReference type="RefSeq" id="WP_179773001.1">
    <property type="nucleotide sequence ID" value="NZ_JACCFK010000001.1"/>
</dbReference>
<dbReference type="InterPro" id="IPR036388">
    <property type="entry name" value="WH-like_DNA-bd_sf"/>
</dbReference>
<evidence type="ECO:0000256" key="1">
    <source>
        <dbReference type="ARBA" id="ARBA00023015"/>
    </source>
</evidence>
<dbReference type="SUPFAM" id="SSF48008">
    <property type="entry name" value="GntR ligand-binding domain-like"/>
    <property type="match status" value="1"/>
</dbReference>
<comment type="caution">
    <text evidence="5">The sequence shown here is derived from an EMBL/GenBank/DDBJ whole genome shotgun (WGS) entry which is preliminary data.</text>
</comment>
<evidence type="ECO:0000313" key="6">
    <source>
        <dbReference type="Proteomes" id="UP000549616"/>
    </source>
</evidence>
<keyword evidence="2 5" id="KW-0238">DNA-binding</keyword>
<accession>A0A853B1I1</accession>
<name>A0A853B1I1_9PSEU</name>
<protein>
    <submittedName>
        <fullName evidence="5">DNA-binding FadR family transcriptional regulator</fullName>
    </submittedName>
</protein>
<evidence type="ECO:0000313" key="5">
    <source>
        <dbReference type="EMBL" id="NYI88819.1"/>
    </source>
</evidence>
<dbReference type="InterPro" id="IPR008920">
    <property type="entry name" value="TF_FadR/GntR_C"/>
</dbReference>
<reference evidence="5 6" key="1">
    <citation type="submission" date="2020-07" db="EMBL/GenBank/DDBJ databases">
        <title>Sequencing the genomes of 1000 actinobacteria strains.</title>
        <authorList>
            <person name="Klenk H.-P."/>
        </authorList>
    </citation>
    <scope>NUCLEOTIDE SEQUENCE [LARGE SCALE GENOMIC DNA]</scope>
    <source>
        <strain evidence="5 6">DSM 104006</strain>
    </source>
</reference>
<dbReference type="InterPro" id="IPR036390">
    <property type="entry name" value="WH_DNA-bd_sf"/>
</dbReference>
<sequence length="242" mass="26173">MSGDRDAVTRPEQAARQLADIAGVVPPGTRLGTKPQLRQRCGVSVGTFNEALRLAQARGVVDLRRGPGGGIFSVEQPPLVRLGNSVLTLDGGEDAVADAIRIRDHLDVLVIEDAARHSSAADLDGYRAQLEAMARAERNSDTVAFMTANWRLHELFTQVNPSAMLRTIYTALLEIIRSHTVGVGGVDGYPDVELMRRRREVHAELVGAIADQDPDRLRAAIAAHSVRHSGVDHTGRTEPASR</sequence>
<keyword evidence="1" id="KW-0805">Transcription regulation</keyword>
<keyword evidence="6" id="KW-1185">Reference proteome</keyword>
<dbReference type="PANTHER" id="PTHR43537">
    <property type="entry name" value="TRANSCRIPTIONAL REGULATOR, GNTR FAMILY"/>
    <property type="match status" value="1"/>
</dbReference>
<dbReference type="AlphaFoldDB" id="A0A853B1I1"/>
<evidence type="ECO:0000259" key="4">
    <source>
        <dbReference type="SMART" id="SM00895"/>
    </source>
</evidence>
<dbReference type="Gene3D" id="1.20.120.530">
    <property type="entry name" value="GntR ligand-binding domain-like"/>
    <property type="match status" value="1"/>
</dbReference>
<proteinExistence type="predicted"/>
<evidence type="ECO:0000256" key="2">
    <source>
        <dbReference type="ARBA" id="ARBA00023125"/>
    </source>
</evidence>
<dbReference type="SUPFAM" id="SSF46785">
    <property type="entry name" value="Winged helix' DNA-binding domain"/>
    <property type="match status" value="1"/>
</dbReference>
<evidence type="ECO:0000256" key="3">
    <source>
        <dbReference type="ARBA" id="ARBA00023163"/>
    </source>
</evidence>
<dbReference type="Proteomes" id="UP000549616">
    <property type="component" value="Unassembled WGS sequence"/>
</dbReference>
<dbReference type="InterPro" id="IPR011711">
    <property type="entry name" value="GntR_C"/>
</dbReference>
<keyword evidence="3" id="KW-0804">Transcription</keyword>
<dbReference type="Gene3D" id="1.10.10.10">
    <property type="entry name" value="Winged helix-like DNA-binding domain superfamily/Winged helix DNA-binding domain"/>
    <property type="match status" value="1"/>
</dbReference>
<dbReference type="Pfam" id="PF07729">
    <property type="entry name" value="FCD"/>
    <property type="match status" value="1"/>
</dbReference>
<dbReference type="GO" id="GO:0003677">
    <property type="term" value="F:DNA binding"/>
    <property type="evidence" value="ECO:0007669"/>
    <property type="project" value="UniProtKB-KW"/>
</dbReference>
<feature type="domain" description="GntR C-terminal" evidence="4">
    <location>
        <begin position="98"/>
        <end position="227"/>
    </location>
</feature>
<gene>
    <name evidence="5" type="ORF">HNR02_002142</name>
</gene>
<organism evidence="5 6">
    <name type="scientific">Amycolatopsis endophytica</name>
    <dbReference type="NCBI Taxonomy" id="860233"/>
    <lineage>
        <taxon>Bacteria</taxon>
        <taxon>Bacillati</taxon>
        <taxon>Actinomycetota</taxon>
        <taxon>Actinomycetes</taxon>
        <taxon>Pseudonocardiales</taxon>
        <taxon>Pseudonocardiaceae</taxon>
        <taxon>Amycolatopsis</taxon>
    </lineage>
</organism>
<dbReference type="SMART" id="SM00895">
    <property type="entry name" value="FCD"/>
    <property type="match status" value="1"/>
</dbReference>